<dbReference type="PANTHER" id="PTHR43422">
    <property type="entry name" value="THIAMINE THIAZOLE SYNTHASE"/>
    <property type="match status" value="1"/>
</dbReference>
<evidence type="ECO:0000313" key="2">
    <source>
        <dbReference type="EMBL" id="MEA9357595.1"/>
    </source>
</evidence>
<name>A0ABU5VX03_9BACT</name>
<dbReference type="InterPro" id="IPR036188">
    <property type="entry name" value="FAD/NAD-bd_sf"/>
</dbReference>
<dbReference type="SUPFAM" id="SSF51905">
    <property type="entry name" value="FAD/NAD(P)-binding domain"/>
    <property type="match status" value="1"/>
</dbReference>
<dbReference type="InterPro" id="IPR013698">
    <property type="entry name" value="Squalene_epoxidase"/>
</dbReference>
<proteinExistence type="predicted"/>
<comment type="caution">
    <text evidence="2">The sequence shown here is derived from an EMBL/GenBank/DDBJ whole genome shotgun (WGS) entry which is preliminary data.</text>
</comment>
<keyword evidence="3" id="KW-1185">Reference proteome</keyword>
<dbReference type="Proteomes" id="UP001302274">
    <property type="component" value="Unassembled WGS sequence"/>
</dbReference>
<feature type="domain" description="Squalene epoxidase" evidence="1">
    <location>
        <begin position="264"/>
        <end position="314"/>
    </location>
</feature>
<dbReference type="PANTHER" id="PTHR43422:SF3">
    <property type="entry name" value="THIAMINE THIAZOLE SYNTHASE"/>
    <property type="match status" value="1"/>
</dbReference>
<sequence>MTKAVVIGGGIAGLAAAKVLSPHFKQVIIYDKGEIKQSLHQHVLLKSGQTILENLFPGIKKKLALAGCLEIDWAKDTLWENFDGSFPRYDSSVKTLSMSRILLQKMIIKELASMPNIQFKDERVEKIADLEASLVVVAGGQNFPLNRFAGSVYSKEKILSIDLTYRSYVFNQNELQLDGFKQYYYQIDPPKSLLGGVICPIEDGKAMVTIIEKEARVSKCESYEDFLNKARQIPGGKFYEIIKNAQPLTPMATFRKTNTYRRILDEKKIAKGIVIIGDVLNSLNPVFGQGMTLSLMQVELLEKMLSSKNFDEKNFHIKCNGLGVIPYLLSKTGSEEKSFGKTILRLYLQLCQKSRGLHHHFLKVLHGLGSPGKAI</sequence>
<reference evidence="2 3" key="1">
    <citation type="submission" date="2023-11" db="EMBL/GenBank/DDBJ databases">
        <title>A Novel Polar Bacteriovorax (B. antarcticus) Isolated from the Biocrust in Antarctica.</title>
        <authorList>
            <person name="Mun W."/>
            <person name="Choi S.Y."/>
            <person name="Mitchell R.J."/>
        </authorList>
    </citation>
    <scope>NUCLEOTIDE SEQUENCE [LARGE SCALE GENOMIC DNA]</scope>
    <source>
        <strain evidence="2 3">PP10</strain>
    </source>
</reference>
<dbReference type="EMBL" id="JAYGJQ010000002">
    <property type="protein sequence ID" value="MEA9357595.1"/>
    <property type="molecule type" value="Genomic_DNA"/>
</dbReference>
<organism evidence="2 3">
    <name type="scientific">Bacteriovorax antarcticus</name>
    <dbReference type="NCBI Taxonomy" id="3088717"/>
    <lineage>
        <taxon>Bacteria</taxon>
        <taxon>Pseudomonadati</taxon>
        <taxon>Bdellovibrionota</taxon>
        <taxon>Bacteriovoracia</taxon>
        <taxon>Bacteriovoracales</taxon>
        <taxon>Bacteriovoracaceae</taxon>
        <taxon>Bacteriovorax</taxon>
    </lineage>
</organism>
<dbReference type="Pfam" id="PF08491">
    <property type="entry name" value="SE"/>
    <property type="match status" value="1"/>
</dbReference>
<dbReference type="Gene3D" id="3.50.50.60">
    <property type="entry name" value="FAD/NAD(P)-binding domain"/>
    <property type="match status" value="2"/>
</dbReference>
<accession>A0ABU5VX03</accession>
<dbReference type="RefSeq" id="WP_323577669.1">
    <property type="nucleotide sequence ID" value="NZ_JAYGJQ010000002.1"/>
</dbReference>
<evidence type="ECO:0000313" key="3">
    <source>
        <dbReference type="Proteomes" id="UP001302274"/>
    </source>
</evidence>
<evidence type="ECO:0000259" key="1">
    <source>
        <dbReference type="Pfam" id="PF08491"/>
    </source>
</evidence>
<protein>
    <recommendedName>
        <fullName evidence="1">Squalene epoxidase domain-containing protein</fullName>
    </recommendedName>
</protein>
<gene>
    <name evidence="2" type="ORF">SHI21_15305</name>
</gene>